<dbReference type="EMBL" id="LBNQ01000013">
    <property type="protein sequence ID" value="KKW68792.1"/>
    <property type="molecule type" value="Genomic_DNA"/>
</dbReference>
<dbReference type="GO" id="GO:0047661">
    <property type="term" value="F:amino-acid racemase activity"/>
    <property type="evidence" value="ECO:0007669"/>
    <property type="project" value="InterPro"/>
</dbReference>
<evidence type="ECO:0000313" key="4">
    <source>
        <dbReference type="Proteomes" id="UP000050580"/>
    </source>
</evidence>
<dbReference type="NCBIfam" id="TIGR00035">
    <property type="entry name" value="asp_race"/>
    <property type="match status" value="1"/>
</dbReference>
<dbReference type="InterPro" id="IPR004380">
    <property type="entry name" value="Asp_race"/>
</dbReference>
<dbReference type="RefSeq" id="WP_046740911.1">
    <property type="nucleotide sequence ID" value="NZ_LBNQ01000013.1"/>
</dbReference>
<dbReference type="PANTHER" id="PTHR21198">
    <property type="entry name" value="GLUTAMATE RACEMASE"/>
    <property type="match status" value="1"/>
</dbReference>
<accession>A0A0U1Q221</accession>
<dbReference type="STRING" id="1610491.AAV94_03315"/>
<evidence type="ECO:0000256" key="1">
    <source>
        <dbReference type="ARBA" id="ARBA00007847"/>
    </source>
</evidence>
<evidence type="ECO:0000256" key="2">
    <source>
        <dbReference type="ARBA" id="ARBA00023235"/>
    </source>
</evidence>
<reference evidence="3 4" key="1">
    <citation type="submission" date="2015-05" db="EMBL/GenBank/DDBJ databases">
        <title>Draft genome sequence of Lampropedia sp. CT6, isolated from the microbial mat of a hot water spring, located at Manikaran, India.</title>
        <authorList>
            <person name="Tripathi C."/>
            <person name="Rani P."/>
            <person name="Mahato N.K."/>
            <person name="Lal R."/>
        </authorList>
    </citation>
    <scope>NUCLEOTIDE SEQUENCE [LARGE SCALE GENOMIC DNA]</scope>
    <source>
        <strain evidence="3 4">CT6</strain>
    </source>
</reference>
<evidence type="ECO:0000313" key="3">
    <source>
        <dbReference type="EMBL" id="KKW68792.1"/>
    </source>
</evidence>
<dbReference type="PROSITE" id="PS00923">
    <property type="entry name" value="ASP_GLU_RACEMASE_1"/>
    <property type="match status" value="1"/>
</dbReference>
<dbReference type="Gene3D" id="3.40.50.1860">
    <property type="match status" value="2"/>
</dbReference>
<organism evidence="3 4">
    <name type="scientific">Lampropedia cohaerens</name>
    <dbReference type="NCBI Taxonomy" id="1610491"/>
    <lineage>
        <taxon>Bacteria</taxon>
        <taxon>Pseudomonadati</taxon>
        <taxon>Pseudomonadota</taxon>
        <taxon>Betaproteobacteria</taxon>
        <taxon>Burkholderiales</taxon>
        <taxon>Comamonadaceae</taxon>
        <taxon>Lampropedia</taxon>
    </lineage>
</organism>
<keyword evidence="2" id="KW-0413">Isomerase</keyword>
<dbReference type="InterPro" id="IPR015942">
    <property type="entry name" value="Asp/Glu/hydantoin_racemase"/>
</dbReference>
<comment type="similarity">
    <text evidence="1">Belongs to the aspartate/glutamate racemases family.</text>
</comment>
<dbReference type="PATRIC" id="fig|1610491.3.peg.711"/>
<dbReference type="OrthoDB" id="9803739at2"/>
<dbReference type="Pfam" id="PF01177">
    <property type="entry name" value="Asp_Glu_race"/>
    <property type="match status" value="1"/>
</dbReference>
<dbReference type="SUPFAM" id="SSF53681">
    <property type="entry name" value="Aspartate/glutamate racemase"/>
    <property type="match status" value="2"/>
</dbReference>
<name>A0A0U1Q221_9BURK</name>
<proteinExistence type="inferred from homology"/>
<evidence type="ECO:0008006" key="5">
    <source>
        <dbReference type="Google" id="ProtNLM"/>
    </source>
</evidence>
<protein>
    <recommendedName>
        <fullName evidence="5">Aspartate racemase</fullName>
    </recommendedName>
</protein>
<keyword evidence="4" id="KW-1185">Reference proteome</keyword>
<dbReference type="InterPro" id="IPR018187">
    <property type="entry name" value="Asp/Glu_racemase_AS_1"/>
</dbReference>
<dbReference type="AlphaFoldDB" id="A0A0U1Q221"/>
<gene>
    <name evidence="3" type="ORF">AAV94_03315</name>
</gene>
<dbReference type="Proteomes" id="UP000050580">
    <property type="component" value="Unassembled WGS sequence"/>
</dbReference>
<dbReference type="PANTHER" id="PTHR21198:SF7">
    <property type="entry name" value="ASPARTATE-GLUTAMATE RACEMASE FAMILY"/>
    <property type="match status" value="1"/>
</dbReference>
<dbReference type="InterPro" id="IPR001920">
    <property type="entry name" value="Asp/Glu_race"/>
</dbReference>
<sequence>MSAAQTPQCLGVLGGMGPLAGAHFLKRLIEMTPAGCDQEHICVLLRSDPRVPDRTAAMLHGGRSPLPDMMQGIALLVDAGADCIAIPCNTAHLWYPQLAANSHVPILHIVDAVLDDLAAQGVADGPIGLLATPATLALDLYQPALRARGYDVLVPQAQAFEDCVRAIELVKASRTEEALAPASRAVASLAGQRARAVVLACTELPLALPTACRNGFDVVITDSVDALARRVLAVFRPDLRAAAPIFPSPTPLTLA</sequence>
<comment type="caution">
    <text evidence="3">The sequence shown here is derived from an EMBL/GenBank/DDBJ whole genome shotgun (WGS) entry which is preliminary data.</text>
</comment>